<gene>
    <name evidence="1" type="ORF">Cgig2_010086</name>
</gene>
<dbReference type="EMBL" id="JAKOGI010000309">
    <property type="protein sequence ID" value="KAJ8437261.1"/>
    <property type="molecule type" value="Genomic_DNA"/>
</dbReference>
<accession>A0A9Q1K4S7</accession>
<name>A0A9Q1K4S7_9CARY</name>
<evidence type="ECO:0000313" key="2">
    <source>
        <dbReference type="Proteomes" id="UP001153076"/>
    </source>
</evidence>
<dbReference type="AlphaFoldDB" id="A0A9Q1K4S7"/>
<evidence type="ECO:0000313" key="1">
    <source>
        <dbReference type="EMBL" id="KAJ8437261.1"/>
    </source>
</evidence>
<keyword evidence="2" id="KW-1185">Reference proteome</keyword>
<protein>
    <submittedName>
        <fullName evidence="1">Uncharacterized protein</fullName>
    </submittedName>
</protein>
<dbReference type="Proteomes" id="UP001153076">
    <property type="component" value="Unassembled WGS sequence"/>
</dbReference>
<comment type="caution">
    <text evidence="1">The sequence shown here is derived from an EMBL/GenBank/DDBJ whole genome shotgun (WGS) entry which is preliminary data.</text>
</comment>
<sequence length="433" mass="49557">MKELHFNMDEKVITGLIIGVQTPRKVLTLLIERRHWGSTFQFRGRSTFMIGVMEWTKRVLSHFKEPLKQAGIFGAVAFCELWGLLTNTLHHSAGKVSISLYDLERIEGLPILGAIYEEFLLLNKDLTGHNKYHATVAELLCIHAELCRFHKVNHIYYDLWLDHFYREYLVCFAYGEQTNSEQEKFKTKKKAPFTSRLSRFVLPHALGYIYHGLGEIARYPDHPGKANTNFPIHYSYFLLYTVAAPISYYAGLLGSKLSLPQARYVFKDGRALRQQRNVMDLTQAYADLQRRDTGAWFYIAPSHYKGLYQGETFSVILDLLASRARVSQSLSALCSMIDIYNLGTIEICWLSSKIEEIFGVVEIAAKIEDLVDVDRVLLEAEGNLKSFLDPKKKEAEQLKADLVEAGFVKLQDLEKEKNHLKSLIGSVISFNNV</sequence>
<reference evidence="1" key="1">
    <citation type="submission" date="2022-04" db="EMBL/GenBank/DDBJ databases">
        <title>Carnegiea gigantea Genome sequencing and assembly v2.</title>
        <authorList>
            <person name="Copetti D."/>
            <person name="Sanderson M.J."/>
            <person name="Burquez A."/>
            <person name="Wojciechowski M.F."/>
        </authorList>
    </citation>
    <scope>NUCLEOTIDE SEQUENCE</scope>
    <source>
        <strain evidence="1">SGP5-SGP5p</strain>
        <tissue evidence="1">Aerial part</tissue>
    </source>
</reference>
<proteinExistence type="predicted"/>
<organism evidence="1 2">
    <name type="scientific">Carnegiea gigantea</name>
    <dbReference type="NCBI Taxonomy" id="171969"/>
    <lineage>
        <taxon>Eukaryota</taxon>
        <taxon>Viridiplantae</taxon>
        <taxon>Streptophyta</taxon>
        <taxon>Embryophyta</taxon>
        <taxon>Tracheophyta</taxon>
        <taxon>Spermatophyta</taxon>
        <taxon>Magnoliopsida</taxon>
        <taxon>eudicotyledons</taxon>
        <taxon>Gunneridae</taxon>
        <taxon>Pentapetalae</taxon>
        <taxon>Caryophyllales</taxon>
        <taxon>Cactineae</taxon>
        <taxon>Cactaceae</taxon>
        <taxon>Cactoideae</taxon>
        <taxon>Echinocereeae</taxon>
        <taxon>Carnegiea</taxon>
    </lineage>
</organism>